<evidence type="ECO:0000313" key="3">
    <source>
        <dbReference type="Proteomes" id="UP001152803"/>
    </source>
</evidence>
<name>A0A9Q1I1U5_CONCO</name>
<comment type="caution">
    <text evidence="2">The sequence shown here is derived from an EMBL/GenBank/DDBJ whole genome shotgun (WGS) entry which is preliminary data.</text>
</comment>
<dbReference type="EMBL" id="JAFJMO010000005">
    <property type="protein sequence ID" value="KAJ8276231.1"/>
    <property type="molecule type" value="Genomic_DNA"/>
</dbReference>
<evidence type="ECO:0000313" key="2">
    <source>
        <dbReference type="EMBL" id="KAJ8276231.1"/>
    </source>
</evidence>
<proteinExistence type="predicted"/>
<gene>
    <name evidence="2" type="ORF">COCON_G00079830</name>
</gene>
<reference evidence="2" key="1">
    <citation type="journal article" date="2023" name="Science">
        <title>Genome structures resolve the early diversification of teleost fishes.</title>
        <authorList>
            <person name="Parey E."/>
            <person name="Louis A."/>
            <person name="Montfort J."/>
            <person name="Bouchez O."/>
            <person name="Roques C."/>
            <person name="Iampietro C."/>
            <person name="Lluch J."/>
            <person name="Castinel A."/>
            <person name="Donnadieu C."/>
            <person name="Desvignes T."/>
            <person name="Floi Bucao C."/>
            <person name="Jouanno E."/>
            <person name="Wen M."/>
            <person name="Mejri S."/>
            <person name="Dirks R."/>
            <person name="Jansen H."/>
            <person name="Henkel C."/>
            <person name="Chen W.J."/>
            <person name="Zahm M."/>
            <person name="Cabau C."/>
            <person name="Klopp C."/>
            <person name="Thompson A.W."/>
            <person name="Robinson-Rechavi M."/>
            <person name="Braasch I."/>
            <person name="Lecointre G."/>
            <person name="Bobe J."/>
            <person name="Postlethwait J.H."/>
            <person name="Berthelot C."/>
            <person name="Roest Crollius H."/>
            <person name="Guiguen Y."/>
        </authorList>
    </citation>
    <scope>NUCLEOTIDE SEQUENCE</scope>
    <source>
        <strain evidence="2">Concon-B</strain>
    </source>
</reference>
<protein>
    <submittedName>
        <fullName evidence="2">Uncharacterized protein</fullName>
    </submittedName>
</protein>
<sequence length="101" mass="11090">MGFRLPLPPVTLWSQRRHGGISAAREGKQPVCDSSLSGEGEKGLCQPSPRGELLRCHSHPADVSPPEWRRAEEVSQQSLGCWVLNEPGADVILCHARGRRL</sequence>
<evidence type="ECO:0000256" key="1">
    <source>
        <dbReference type="SAM" id="MobiDB-lite"/>
    </source>
</evidence>
<organism evidence="2 3">
    <name type="scientific">Conger conger</name>
    <name type="common">Conger eel</name>
    <name type="synonym">Muraena conger</name>
    <dbReference type="NCBI Taxonomy" id="82655"/>
    <lineage>
        <taxon>Eukaryota</taxon>
        <taxon>Metazoa</taxon>
        <taxon>Chordata</taxon>
        <taxon>Craniata</taxon>
        <taxon>Vertebrata</taxon>
        <taxon>Euteleostomi</taxon>
        <taxon>Actinopterygii</taxon>
        <taxon>Neopterygii</taxon>
        <taxon>Teleostei</taxon>
        <taxon>Anguilliformes</taxon>
        <taxon>Congridae</taxon>
        <taxon>Conger</taxon>
    </lineage>
</organism>
<keyword evidence="3" id="KW-1185">Reference proteome</keyword>
<dbReference type="AlphaFoldDB" id="A0A9Q1I1U5"/>
<dbReference type="Proteomes" id="UP001152803">
    <property type="component" value="Unassembled WGS sequence"/>
</dbReference>
<feature type="region of interest" description="Disordered" evidence="1">
    <location>
        <begin position="21"/>
        <end position="45"/>
    </location>
</feature>
<accession>A0A9Q1I1U5</accession>